<dbReference type="EMBL" id="RKIK01000023">
    <property type="protein sequence ID" value="ROV60317.1"/>
    <property type="molecule type" value="Genomic_DNA"/>
</dbReference>
<dbReference type="RefSeq" id="WP_123781937.1">
    <property type="nucleotide sequence ID" value="NZ_RKIK01000023.1"/>
</dbReference>
<dbReference type="AlphaFoldDB" id="A0A3N3E0P7"/>
<protein>
    <submittedName>
        <fullName evidence="1">Uncharacterized protein</fullName>
    </submittedName>
</protein>
<dbReference type="Proteomes" id="UP000278792">
    <property type="component" value="Unassembled WGS sequence"/>
</dbReference>
<sequence length="185" mass="21341">MLDMNDPSVVKAVEEYAKSIDFERNKRWVDVSPVVRAFDDFMMVTLQGLGKLDARLVVEDASFLATGKPSNPFGDLSDHITQSYLWVLGAYEIIRSLDQRAREDETFYPEHKDNLQRLKHSFERIRIPLAKFEAARRHRDTDSHIAYPGFNPATGVSWQVAENTWVDRRVLSDEMLALLEQIKEA</sequence>
<name>A0A3N3E0P7_9VIBR</name>
<comment type="caution">
    <text evidence="1">The sequence shown here is derived from an EMBL/GenBank/DDBJ whole genome shotgun (WGS) entry which is preliminary data.</text>
</comment>
<evidence type="ECO:0000313" key="2">
    <source>
        <dbReference type="Proteomes" id="UP000278792"/>
    </source>
</evidence>
<organism evidence="1 2">
    <name type="scientific">Vibrio ponticus</name>
    <dbReference type="NCBI Taxonomy" id="265668"/>
    <lineage>
        <taxon>Bacteria</taxon>
        <taxon>Pseudomonadati</taxon>
        <taxon>Pseudomonadota</taxon>
        <taxon>Gammaproteobacteria</taxon>
        <taxon>Vibrionales</taxon>
        <taxon>Vibrionaceae</taxon>
        <taxon>Vibrio</taxon>
    </lineage>
</organism>
<reference evidence="1 2" key="1">
    <citation type="submission" date="2018-11" db="EMBL/GenBank/DDBJ databases">
        <title>Vibrio ponticus strain CAIM 1751 pathogenic for the snapper Lutjanus guttatus.</title>
        <authorList>
            <person name="Soto-Rodriguez S."/>
            <person name="Lozano-Olvera R."/>
            <person name="Gomez-Gil B."/>
        </authorList>
    </citation>
    <scope>NUCLEOTIDE SEQUENCE [LARGE SCALE GENOMIC DNA]</scope>
    <source>
        <strain evidence="1 2">CAIM 1751</strain>
    </source>
</reference>
<evidence type="ECO:0000313" key="1">
    <source>
        <dbReference type="EMBL" id="ROV60317.1"/>
    </source>
</evidence>
<gene>
    <name evidence="1" type="ORF">EGH82_09770</name>
</gene>
<accession>A0A3N3E0P7</accession>
<proteinExistence type="predicted"/>